<dbReference type="Pfam" id="PF13439">
    <property type="entry name" value="Glyco_transf_4"/>
    <property type="match status" value="1"/>
</dbReference>
<feature type="domain" description="Glycosyl transferase family 1" evidence="1">
    <location>
        <begin position="182"/>
        <end position="357"/>
    </location>
</feature>
<evidence type="ECO:0000313" key="4">
    <source>
        <dbReference type="Proteomes" id="UP001595526"/>
    </source>
</evidence>
<accession>A0ABV7JLT7</accession>
<dbReference type="Proteomes" id="UP001595526">
    <property type="component" value="Unassembled WGS sequence"/>
</dbReference>
<dbReference type="InterPro" id="IPR001296">
    <property type="entry name" value="Glyco_trans_1"/>
</dbReference>
<dbReference type="Gene3D" id="3.40.50.2000">
    <property type="entry name" value="Glycogen Phosphorylase B"/>
    <property type="match status" value="2"/>
</dbReference>
<dbReference type="PANTHER" id="PTHR12526:SF572">
    <property type="entry name" value="BLL5144 PROTEIN"/>
    <property type="match status" value="1"/>
</dbReference>
<gene>
    <name evidence="3" type="ORF">ACFOET_15605</name>
</gene>
<sequence>MRLAYVSTCRPRECGLATFNENLVQAINQHIPFSESGSFMVALNDSDDKYQYDYDDRVKFVISQERLTDYQAAASFINRSGADLCCIQHEFGIFGGRNGDYLLALTRALRVPYTVIFHTVLEHPDPMQLSITRKLADKAAKVIVMSNKAVQLLRDAYRIPLGKIVSIPHGVPDFEKPDMQATRRELGLPSGNMLLTFGLLGPNKGLETAIKALPAIREQHPDVKYVILGKTHPGVLKHLGEDYCDGLKRLAMEIGVSENLLFISKFVDEKQLHAYLTACNIYLTPYPNVAQITSGTLSYAVGAGAAVVSTPYWHASELLQGNRGKLFSFNDHGQLAAVVNDLLSNPVELNKLKQNAFRYGLSLRWPRIGKQYTRLFKAHIKAREESSMLSDNTLMRVTSSLTRPLSWKTYS</sequence>
<proteinExistence type="predicted"/>
<dbReference type="SUPFAM" id="SSF53756">
    <property type="entry name" value="UDP-Glycosyltransferase/glycogen phosphorylase"/>
    <property type="match status" value="1"/>
</dbReference>
<keyword evidence="4" id="KW-1185">Reference proteome</keyword>
<dbReference type="InterPro" id="IPR028098">
    <property type="entry name" value="Glyco_trans_4-like_N"/>
</dbReference>
<dbReference type="EMBL" id="JBHRTA010000038">
    <property type="protein sequence ID" value="MFC3199050.1"/>
    <property type="molecule type" value="Genomic_DNA"/>
</dbReference>
<name>A0ABV7JLT7_9SPHI</name>
<feature type="domain" description="Glycosyltransferase subfamily 4-like N-terminal" evidence="2">
    <location>
        <begin position="102"/>
        <end position="171"/>
    </location>
</feature>
<comment type="caution">
    <text evidence="3">The sequence shown here is derived from an EMBL/GenBank/DDBJ whole genome shotgun (WGS) entry which is preliminary data.</text>
</comment>
<protein>
    <submittedName>
        <fullName evidence="3">Glycosyltransferase family 4 protein</fullName>
    </submittedName>
</protein>
<dbReference type="CDD" id="cd03822">
    <property type="entry name" value="GT4_mannosyltransferase-like"/>
    <property type="match status" value="1"/>
</dbReference>
<evidence type="ECO:0000313" key="3">
    <source>
        <dbReference type="EMBL" id="MFC3199050.1"/>
    </source>
</evidence>
<dbReference type="PANTHER" id="PTHR12526">
    <property type="entry name" value="GLYCOSYLTRANSFERASE"/>
    <property type="match status" value="1"/>
</dbReference>
<organism evidence="3 4">
    <name type="scientific">Parapedobacter deserti</name>
    <dbReference type="NCBI Taxonomy" id="1912957"/>
    <lineage>
        <taxon>Bacteria</taxon>
        <taxon>Pseudomonadati</taxon>
        <taxon>Bacteroidota</taxon>
        <taxon>Sphingobacteriia</taxon>
        <taxon>Sphingobacteriales</taxon>
        <taxon>Sphingobacteriaceae</taxon>
        <taxon>Parapedobacter</taxon>
    </lineage>
</organism>
<dbReference type="Pfam" id="PF00534">
    <property type="entry name" value="Glycos_transf_1"/>
    <property type="match status" value="1"/>
</dbReference>
<reference evidence="4" key="1">
    <citation type="journal article" date="2019" name="Int. J. Syst. Evol. Microbiol.">
        <title>The Global Catalogue of Microorganisms (GCM) 10K type strain sequencing project: providing services to taxonomists for standard genome sequencing and annotation.</title>
        <authorList>
            <consortium name="The Broad Institute Genomics Platform"/>
            <consortium name="The Broad Institute Genome Sequencing Center for Infectious Disease"/>
            <person name="Wu L."/>
            <person name="Ma J."/>
        </authorList>
    </citation>
    <scope>NUCLEOTIDE SEQUENCE [LARGE SCALE GENOMIC DNA]</scope>
    <source>
        <strain evidence="4">KCTC 52416</strain>
    </source>
</reference>
<evidence type="ECO:0000259" key="2">
    <source>
        <dbReference type="Pfam" id="PF13439"/>
    </source>
</evidence>
<evidence type="ECO:0000259" key="1">
    <source>
        <dbReference type="Pfam" id="PF00534"/>
    </source>
</evidence>